<accession>A0A1I7I9U2</accession>
<dbReference type="Gene3D" id="3.40.50.10890">
    <property type="match status" value="1"/>
</dbReference>
<dbReference type="PANTHER" id="PTHR11203">
    <property type="entry name" value="CLEAVAGE AND POLYADENYLATION SPECIFICITY FACTOR FAMILY MEMBER"/>
    <property type="match status" value="1"/>
</dbReference>
<dbReference type="SUPFAM" id="SSF56281">
    <property type="entry name" value="Metallo-hydrolase/oxidoreductase"/>
    <property type="match status" value="1"/>
</dbReference>
<reference evidence="4 5" key="1">
    <citation type="submission" date="2016-10" db="EMBL/GenBank/DDBJ databases">
        <authorList>
            <person name="de Groot N.N."/>
        </authorList>
    </citation>
    <scope>NUCLEOTIDE SEQUENCE [LARGE SCALE GENOMIC DNA]</scope>
    <source>
        <strain evidence="4 5">Nl14</strain>
    </source>
</reference>
<evidence type="ECO:0000259" key="3">
    <source>
        <dbReference type="Pfam" id="PF10996"/>
    </source>
</evidence>
<evidence type="ECO:0000256" key="1">
    <source>
        <dbReference type="ARBA" id="ARBA00022801"/>
    </source>
</evidence>
<dbReference type="RefSeq" id="WP_371265888.1">
    <property type="nucleotide sequence ID" value="NZ_FPBZ01000016.1"/>
</dbReference>
<feature type="domain" description="Zn-dependent metallo-hydrolase RNA specificity" evidence="2">
    <location>
        <begin position="51"/>
        <end position="114"/>
    </location>
</feature>
<sequence length="122" mass="13164">MSDAGRIKYHLKYNLGRPECSILITGFQAVGTLGGRLVDGVRSVKIFDENVPVRADIYTIGGLSAHADQADLLAWLSHFGAPPDRTFLVHGESSTCAILADAIRQKLNWNASIPVQSATVET</sequence>
<keyword evidence="1" id="KW-0378">Hydrolase</keyword>
<organism evidence="4 5">
    <name type="scientific">Nitrosospira multiformis</name>
    <dbReference type="NCBI Taxonomy" id="1231"/>
    <lineage>
        <taxon>Bacteria</taxon>
        <taxon>Pseudomonadati</taxon>
        <taxon>Pseudomonadota</taxon>
        <taxon>Betaproteobacteria</taxon>
        <taxon>Nitrosomonadales</taxon>
        <taxon>Nitrosomonadaceae</taxon>
        <taxon>Nitrosospira</taxon>
    </lineage>
</organism>
<dbReference type="InterPro" id="IPR022712">
    <property type="entry name" value="Beta_Casp"/>
</dbReference>
<gene>
    <name evidence="4" type="ORF">SAMN05216417_11643</name>
</gene>
<dbReference type="EMBL" id="FPBZ01000016">
    <property type="protein sequence ID" value="SFU69692.1"/>
    <property type="molecule type" value="Genomic_DNA"/>
</dbReference>
<dbReference type="GO" id="GO:0016787">
    <property type="term" value="F:hydrolase activity"/>
    <property type="evidence" value="ECO:0007669"/>
    <property type="project" value="UniProtKB-KW"/>
</dbReference>
<dbReference type="Proteomes" id="UP000182649">
    <property type="component" value="Unassembled WGS sequence"/>
</dbReference>
<dbReference type="InterPro" id="IPR036866">
    <property type="entry name" value="RibonucZ/Hydroxyglut_hydro"/>
</dbReference>
<dbReference type="AlphaFoldDB" id="A0A1I7I9U2"/>
<dbReference type="Pfam" id="PF10996">
    <property type="entry name" value="Beta-Casp"/>
    <property type="match status" value="1"/>
</dbReference>
<evidence type="ECO:0000259" key="2">
    <source>
        <dbReference type="Pfam" id="PF07521"/>
    </source>
</evidence>
<dbReference type="InterPro" id="IPR011108">
    <property type="entry name" value="RMMBL"/>
</dbReference>
<evidence type="ECO:0000313" key="5">
    <source>
        <dbReference type="Proteomes" id="UP000182649"/>
    </source>
</evidence>
<dbReference type="Pfam" id="PF07521">
    <property type="entry name" value="RMMBL"/>
    <property type="match status" value="1"/>
</dbReference>
<dbReference type="GO" id="GO:0004521">
    <property type="term" value="F:RNA endonuclease activity"/>
    <property type="evidence" value="ECO:0007669"/>
    <property type="project" value="TreeGrafter"/>
</dbReference>
<evidence type="ECO:0000313" key="4">
    <source>
        <dbReference type="EMBL" id="SFU69692.1"/>
    </source>
</evidence>
<proteinExistence type="predicted"/>
<feature type="domain" description="Beta-Casp" evidence="3">
    <location>
        <begin position="1"/>
        <end position="37"/>
    </location>
</feature>
<dbReference type="Gene3D" id="3.60.15.10">
    <property type="entry name" value="Ribonuclease Z/Hydroxyacylglutathione hydrolase-like"/>
    <property type="match status" value="1"/>
</dbReference>
<dbReference type="InterPro" id="IPR050698">
    <property type="entry name" value="MBL"/>
</dbReference>
<dbReference type="PANTHER" id="PTHR11203:SF37">
    <property type="entry name" value="INTEGRATOR COMPLEX SUBUNIT 11"/>
    <property type="match status" value="1"/>
</dbReference>
<protein>
    <submittedName>
        <fullName evidence="4">Metallo-beta-lactamase family protein</fullName>
    </submittedName>
</protein>
<name>A0A1I7I9U2_9PROT</name>